<evidence type="ECO:0000256" key="5">
    <source>
        <dbReference type="ARBA" id="ARBA00022833"/>
    </source>
</evidence>
<comment type="function">
    <text evidence="8">Initiates the restart of stalled replication forks, which reloads the replicative helicase on sites other than the origin of replication. Recognizes and binds to abandoned replication forks and remodels them to uncover a helicase loading site. Promotes assembly of the primosome at these replication forks.</text>
</comment>
<evidence type="ECO:0000256" key="8">
    <source>
        <dbReference type="HAMAP-Rule" id="MF_00983"/>
    </source>
</evidence>
<comment type="similarity">
    <text evidence="8">Belongs to the helicase family. PriA subfamily.</text>
</comment>
<feature type="binding site" evidence="8">
    <location>
        <position position="462"/>
    </location>
    <ligand>
        <name>Zn(2+)</name>
        <dbReference type="ChEBI" id="CHEBI:29105"/>
        <label>1</label>
    </ligand>
</feature>
<evidence type="ECO:0000256" key="3">
    <source>
        <dbReference type="ARBA" id="ARBA00022723"/>
    </source>
</evidence>
<dbReference type="Proteomes" id="UP000655410">
    <property type="component" value="Unassembled WGS sequence"/>
</dbReference>
<comment type="cofactor">
    <cofactor evidence="8">
        <name>Zn(2+)</name>
        <dbReference type="ChEBI" id="CHEBI:29105"/>
    </cofactor>
    <text evidence="8">Binds 2 zinc ions per subunit.</text>
</comment>
<evidence type="ECO:0000259" key="9">
    <source>
        <dbReference type="Pfam" id="PF17764"/>
    </source>
</evidence>
<comment type="caution">
    <text evidence="8">As this protein does not have any detectable helicase domains, it probably does not have helicase activity.</text>
</comment>
<keyword evidence="5 8" id="KW-0862">Zinc</keyword>
<evidence type="ECO:0000256" key="2">
    <source>
        <dbReference type="ARBA" id="ARBA00022705"/>
    </source>
</evidence>
<dbReference type="InterPro" id="IPR005259">
    <property type="entry name" value="PriA"/>
</dbReference>
<feature type="binding site" evidence="8">
    <location>
        <position position="420"/>
    </location>
    <ligand>
        <name>Zn(2+)</name>
        <dbReference type="ChEBI" id="CHEBI:29105"/>
        <label>1</label>
    </ligand>
</feature>
<feature type="binding site" evidence="8">
    <location>
        <position position="450"/>
    </location>
    <ligand>
        <name>Zn(2+)</name>
        <dbReference type="ChEBI" id="CHEBI:29105"/>
        <label>2</label>
    </ligand>
</feature>
<reference evidence="11" key="1">
    <citation type="journal article" date="2019" name="Int. J. Syst. Evol. Microbiol.">
        <title>The Global Catalogue of Microorganisms (GCM) 10K type strain sequencing project: providing services to taxonomists for standard genome sequencing and annotation.</title>
        <authorList>
            <consortium name="The Broad Institute Genomics Platform"/>
            <consortium name="The Broad Institute Genome Sequencing Center for Infectious Disease"/>
            <person name="Wu L."/>
            <person name="Ma J."/>
        </authorList>
    </citation>
    <scope>NUCLEOTIDE SEQUENCE [LARGE SCALE GENOMIC DNA]</scope>
    <source>
        <strain evidence="11">CGMCC 4.7371</strain>
    </source>
</reference>
<dbReference type="PANTHER" id="PTHR30580:SF0">
    <property type="entry name" value="PRIMOSOMAL PROTEIN N"/>
    <property type="match status" value="1"/>
</dbReference>
<name>A0ABQ2NHC3_9ACTN</name>
<feature type="domain" description="Primosomal protein N' 3' DNA-binding" evidence="9">
    <location>
        <begin position="46"/>
        <end position="144"/>
    </location>
</feature>
<keyword evidence="1 8" id="KW-0639">Primosome</keyword>
<comment type="subunit">
    <text evidence="8">Component of the replication restart primosome.</text>
</comment>
<dbReference type="InterPro" id="IPR042115">
    <property type="entry name" value="PriA_3primeBD_sf"/>
</dbReference>
<keyword evidence="11" id="KW-1185">Reference proteome</keyword>
<dbReference type="Gene3D" id="3.40.50.300">
    <property type="entry name" value="P-loop containing nucleotide triphosphate hydrolases"/>
    <property type="match status" value="1"/>
</dbReference>
<dbReference type="HAMAP" id="MF_00983">
    <property type="entry name" value="PriA"/>
    <property type="match status" value="1"/>
</dbReference>
<keyword evidence="7 8" id="KW-0238">DNA-binding</keyword>
<protein>
    <recommendedName>
        <fullName evidence="8">Probable replication restart protein PriA</fullName>
    </recommendedName>
    <alternativeName>
        <fullName evidence="8">Putative ATP-dependent DNA helicase PriA</fullName>
    </alternativeName>
</protein>
<dbReference type="PANTHER" id="PTHR30580">
    <property type="entry name" value="PRIMOSOMAL PROTEIN N"/>
    <property type="match status" value="1"/>
</dbReference>
<dbReference type="Gene3D" id="3.40.1440.60">
    <property type="entry name" value="PriA, 3(prime) DNA-binding domain"/>
    <property type="match status" value="1"/>
</dbReference>
<dbReference type="InterPro" id="IPR027417">
    <property type="entry name" value="P-loop_NTPase"/>
</dbReference>
<evidence type="ECO:0000256" key="4">
    <source>
        <dbReference type="ARBA" id="ARBA00022741"/>
    </source>
</evidence>
<proteinExistence type="inferred from homology"/>
<keyword evidence="3 8" id="KW-0479">Metal-binding</keyword>
<feature type="binding site" evidence="8">
    <location>
        <position position="447"/>
    </location>
    <ligand>
        <name>Zn(2+)</name>
        <dbReference type="ChEBI" id="CHEBI:29105"/>
        <label>2</label>
    </ligand>
</feature>
<keyword evidence="2 8" id="KW-0235">DNA replication</keyword>
<organism evidence="10 11">
    <name type="scientific">Nocardioides phosphati</name>
    <dbReference type="NCBI Taxonomy" id="1867775"/>
    <lineage>
        <taxon>Bacteria</taxon>
        <taxon>Bacillati</taxon>
        <taxon>Actinomycetota</taxon>
        <taxon>Actinomycetes</taxon>
        <taxon>Propionibacteriales</taxon>
        <taxon>Nocardioidaceae</taxon>
        <taxon>Nocardioides</taxon>
    </lineage>
</organism>
<evidence type="ECO:0000256" key="7">
    <source>
        <dbReference type="ARBA" id="ARBA00023125"/>
    </source>
</evidence>
<dbReference type="RefSeq" id="WP_229662865.1">
    <property type="nucleotide sequence ID" value="NZ_BMNI01000007.1"/>
</dbReference>
<accession>A0ABQ2NHC3</accession>
<dbReference type="EMBL" id="BMNI01000007">
    <property type="protein sequence ID" value="GGO91722.1"/>
    <property type="molecule type" value="Genomic_DNA"/>
</dbReference>
<feature type="binding site" evidence="8">
    <location>
        <position position="429"/>
    </location>
    <ligand>
        <name>Zn(2+)</name>
        <dbReference type="ChEBI" id="CHEBI:29105"/>
        <label>2</label>
    </ligand>
</feature>
<evidence type="ECO:0000313" key="11">
    <source>
        <dbReference type="Proteomes" id="UP000655410"/>
    </source>
</evidence>
<feature type="binding site" evidence="8">
    <location>
        <position position="432"/>
    </location>
    <ligand>
        <name>Zn(2+)</name>
        <dbReference type="ChEBI" id="CHEBI:29105"/>
        <label>2</label>
    </ligand>
</feature>
<feature type="binding site" evidence="8">
    <location>
        <position position="423"/>
    </location>
    <ligand>
        <name>Zn(2+)</name>
        <dbReference type="ChEBI" id="CHEBI:29105"/>
        <label>1</label>
    </ligand>
</feature>
<evidence type="ECO:0000256" key="1">
    <source>
        <dbReference type="ARBA" id="ARBA00022515"/>
    </source>
</evidence>
<sequence>MSRVTEEEQPELVPGLVRAQVKAARTRAAKAAAPVTSASVDPVARVLVDTGLPHLDRTFDYLVPATMADDAVPGSRVKVRFAGKDVDGFVVERAAASEHDGRLQPLRRTVSPVPVLQPQVLELVTRIAARYAGSRGDLLRLAVPPRHATVEQEPAPEAHGAVAQRYDARLAQPWATVEDGVELVTSLAAGAAPRAVWSATPGTLRGRPTWVLQIASAVAATVASGRGVLVIVPNAREAQIVSDGLAPVVERHLVLQADAGPAQRYRDFLAVLRGGVDVVVGTRAAAYAPVRDLGLVILWDDGDDSHEEPRAPYPHVREVLRTRAEIEGAALLVGGLSRTPDAQLLVRTGFARSLAPAREALRAALSVAVAGATDRDLERDPFARSARLPQQVHQLLRAALDAGPVLVQTPRRGYAAALACERCRTAARCATCAGPLTLASPTAPPTCGWCGRAEEAWACRVCGHRGLRAPVVGEVRTAEELGRAFPGARVVASGGDRILDVAPSTPRTIVVATPGAEPPSAEGYAAVVLLDTWLMLARPDLRVREEALRRWMTASAVVHPGGRVLAVGDAADPTLQALVRWDPVGHAERELADRASAHMPPACRVATLTGTLGAVDDAMTVLSLPPGTEVLGPVEHGDDVVRTVLRVPWAAGEGLTDALAELQRLRSARRLDPVRVQVDPVTL</sequence>
<feature type="binding site" evidence="8">
    <location>
        <position position="459"/>
    </location>
    <ligand>
        <name>Zn(2+)</name>
        <dbReference type="ChEBI" id="CHEBI:29105"/>
        <label>1</label>
    </ligand>
</feature>
<keyword evidence="4 8" id="KW-0547">Nucleotide-binding</keyword>
<evidence type="ECO:0000256" key="6">
    <source>
        <dbReference type="ARBA" id="ARBA00022840"/>
    </source>
</evidence>
<dbReference type="Pfam" id="PF17764">
    <property type="entry name" value="PriA_3primeBD"/>
    <property type="match status" value="1"/>
</dbReference>
<keyword evidence="6 8" id="KW-0067">ATP-binding</keyword>
<dbReference type="InterPro" id="IPR041222">
    <property type="entry name" value="PriA_3primeBD"/>
</dbReference>
<gene>
    <name evidence="8 10" type="primary">priA</name>
    <name evidence="10" type="ORF">GCM10011584_26480</name>
</gene>
<comment type="caution">
    <text evidence="10">The sequence shown here is derived from an EMBL/GenBank/DDBJ whole genome shotgun (WGS) entry which is preliminary data.</text>
</comment>
<evidence type="ECO:0000313" key="10">
    <source>
        <dbReference type="EMBL" id="GGO91722.1"/>
    </source>
</evidence>